<proteinExistence type="predicted"/>
<dbReference type="RefSeq" id="WP_326928180.1">
    <property type="nucleotide sequence ID" value="NZ_CP123443.1"/>
</dbReference>
<organism evidence="1 2">
    <name type="scientific">Candidatus Haliotispira prima</name>
    <dbReference type="NCBI Taxonomy" id="3034016"/>
    <lineage>
        <taxon>Bacteria</taxon>
        <taxon>Pseudomonadati</taxon>
        <taxon>Spirochaetota</taxon>
        <taxon>Spirochaetia</taxon>
        <taxon>Spirochaetales</taxon>
        <taxon>Spirochaetaceae</taxon>
        <taxon>Candidatus Haliotispira</taxon>
    </lineage>
</organism>
<dbReference type="Proteomes" id="UP001228690">
    <property type="component" value="Chromosome"/>
</dbReference>
<name>A0ABY8MJA9_9SPIO</name>
<dbReference type="EMBL" id="CP123443">
    <property type="protein sequence ID" value="WGK69976.1"/>
    <property type="molecule type" value="Genomic_DNA"/>
</dbReference>
<evidence type="ECO:0000313" key="2">
    <source>
        <dbReference type="Proteomes" id="UP001228690"/>
    </source>
</evidence>
<protein>
    <submittedName>
        <fullName evidence="1">Uncharacterized protein</fullName>
    </submittedName>
</protein>
<gene>
    <name evidence="1" type="ORF">P0082_03715</name>
</gene>
<sequence>MSDTALRAEGSGSEAPTPTQYQYETFEENFYRVYHKEFAALLRTEVTDLCGMCNQLMITHEEEPEEVSLNSGGVYRFVMECTRCEDLLDQVHADRQQDWAYIRKLVAVIKHSCSITATLQYPAVLAEKLTDSVEGNFAMANQFVLRQFYRILLESAKNFLRETLRLDVMAEEYELSLNFPKYFTPDIRSLIRLQAGNSFQPAAPDAKQTRETILYLVSALLDHCNVIEYLGSLQNVKTSKRKEIIANDLHEESLASQCEMFHSIITIFDTQCSQKQIVAEPEVLELINHVKVIYHLFTGFSALMRIQERHYSFFIDHNIQFPLNDDEIHGLIFDFFIIYIDRFRLQVEKISKRLIQKHSVQKKINLPIPGYRGFHVRPSTLVARIVMHYGSNVNMLLKDTVYNTAIPLDLFRANEVINAEKRREIGEIIANNKECQEYCKKLRKSSDQTPVLIQKYFLELFQSLQKQEKIVVYKVLSEDSLDSPSLGEEFFEYAKREVAYLMATGNIDIASDLTVVFEGDSRVLADITVLAESGYGEDKAGNNVPLPKELSYLRR</sequence>
<accession>A0ABY8MJA9</accession>
<reference evidence="1 2" key="1">
    <citation type="submission" date="2023-04" db="EMBL/GenBank/DDBJ databases">
        <title>Spirochaete genome identified in red abalone sample constitutes a novel genus.</title>
        <authorList>
            <person name="Sharma S.P."/>
            <person name="Purcell C.M."/>
            <person name="Hyde J.R."/>
            <person name="Severin A.J."/>
        </authorList>
    </citation>
    <scope>NUCLEOTIDE SEQUENCE [LARGE SCALE GENOMIC DNA]</scope>
    <source>
        <strain evidence="1 2">SP-2023</strain>
    </source>
</reference>
<keyword evidence="2" id="KW-1185">Reference proteome</keyword>
<evidence type="ECO:0000313" key="1">
    <source>
        <dbReference type="EMBL" id="WGK69976.1"/>
    </source>
</evidence>